<feature type="binding site" evidence="3">
    <location>
        <position position="84"/>
    </location>
    <ligand>
        <name>Zn(2+)</name>
        <dbReference type="ChEBI" id="CHEBI:29105"/>
        <note>catalytic</note>
    </ligand>
</feature>
<feature type="binding site" evidence="3">
    <location>
        <position position="94"/>
    </location>
    <ligand>
        <name>Zn(2+)</name>
        <dbReference type="ChEBI" id="CHEBI:29105"/>
        <note>catalytic</note>
    </ligand>
</feature>
<dbReference type="InterPro" id="IPR001506">
    <property type="entry name" value="Peptidase_M12A"/>
</dbReference>
<protein>
    <recommendedName>
        <fullName evidence="4">Metalloendopeptidase</fullName>
        <ecNumber evidence="4">3.4.24.-</ecNumber>
    </recommendedName>
</protein>
<dbReference type="PROSITE" id="PS51864">
    <property type="entry name" value="ASTACIN"/>
    <property type="match status" value="1"/>
</dbReference>
<feature type="active site" evidence="3">
    <location>
        <position position="85"/>
    </location>
</feature>
<dbReference type="InterPro" id="IPR006026">
    <property type="entry name" value="Peptidase_Metallo"/>
</dbReference>
<dbReference type="AlphaFoldDB" id="A0AAV6URH5"/>
<dbReference type="SUPFAM" id="SSF55486">
    <property type="entry name" value="Metalloproteases ('zincins'), catalytic domain"/>
    <property type="match status" value="1"/>
</dbReference>
<comment type="subunit">
    <text evidence="1">Monomer.</text>
</comment>
<dbReference type="Proteomes" id="UP000827092">
    <property type="component" value="Unassembled WGS sequence"/>
</dbReference>
<organism evidence="6 7">
    <name type="scientific">Oedothorax gibbosus</name>
    <dbReference type="NCBI Taxonomy" id="931172"/>
    <lineage>
        <taxon>Eukaryota</taxon>
        <taxon>Metazoa</taxon>
        <taxon>Ecdysozoa</taxon>
        <taxon>Arthropoda</taxon>
        <taxon>Chelicerata</taxon>
        <taxon>Arachnida</taxon>
        <taxon>Araneae</taxon>
        <taxon>Araneomorphae</taxon>
        <taxon>Entelegynae</taxon>
        <taxon>Araneoidea</taxon>
        <taxon>Linyphiidae</taxon>
        <taxon>Erigoninae</taxon>
        <taxon>Oedothorax</taxon>
    </lineage>
</organism>
<evidence type="ECO:0000259" key="5">
    <source>
        <dbReference type="PROSITE" id="PS51864"/>
    </source>
</evidence>
<reference evidence="6 7" key="1">
    <citation type="journal article" date="2022" name="Nat. Ecol. Evol.">
        <title>A masculinizing supergene underlies an exaggerated male reproductive morph in a spider.</title>
        <authorList>
            <person name="Hendrickx F."/>
            <person name="De Corte Z."/>
            <person name="Sonet G."/>
            <person name="Van Belleghem S.M."/>
            <person name="Kostlbacher S."/>
            <person name="Vangestel C."/>
        </authorList>
    </citation>
    <scope>NUCLEOTIDE SEQUENCE [LARGE SCALE GENOMIC DNA]</scope>
    <source>
        <strain evidence="6">W744_W776</strain>
    </source>
</reference>
<dbReference type="Pfam" id="PF01400">
    <property type="entry name" value="Astacin"/>
    <property type="match status" value="1"/>
</dbReference>
<dbReference type="PANTHER" id="PTHR10127:SF850">
    <property type="entry name" value="METALLOENDOPEPTIDASE"/>
    <property type="match status" value="1"/>
</dbReference>
<dbReference type="SMART" id="SM00235">
    <property type="entry name" value="ZnMc"/>
    <property type="match status" value="1"/>
</dbReference>
<keyword evidence="3 4" id="KW-0862">Zinc</keyword>
<comment type="caution">
    <text evidence="6">The sequence shown here is derived from an EMBL/GenBank/DDBJ whole genome shotgun (WGS) entry which is preliminary data.</text>
</comment>
<proteinExistence type="predicted"/>
<evidence type="ECO:0000313" key="7">
    <source>
        <dbReference type="Proteomes" id="UP000827092"/>
    </source>
</evidence>
<sequence>PIVIPYFIDPFLGISNRKIRNGMYKIEQHSRVEFKEKNYNGRQFLYITSGDGCFFSPYECKRRQTCRPTVSLGAGCRDHGTILHELLHSIGFQHEHQRPDRNRHIRVFYENIAEDNRDQYRILPANKFVWKVNLFSFDYSSIMMYGPTDFAIDDDYLTMKRRDGGGWRRNRTNLSKTDKEKLESL</sequence>
<keyword evidence="7" id="KW-1185">Reference proteome</keyword>
<comment type="function">
    <text evidence="2">Zinc metalloprotease. Provoques deadhesion of endothelial cells from cell cultures, and also degradation of fibronectin, fibrinogen and gelatin in vitro. Its role in the venom is not fully understood but it might act as a spreading factor that facilitates diffusion of other venom toxins. Alternatively, it might be involved in the proteolytic processing of other venom toxins or it might play a role in extra-oral digestion of prey.</text>
</comment>
<dbReference type="Gene3D" id="3.40.390.10">
    <property type="entry name" value="Collagenase (Catalytic Domain)"/>
    <property type="match status" value="1"/>
</dbReference>
<dbReference type="PRINTS" id="PR00480">
    <property type="entry name" value="ASTACIN"/>
</dbReference>
<comment type="cofactor">
    <cofactor evidence="3 4">
        <name>Zn(2+)</name>
        <dbReference type="ChEBI" id="CHEBI:29105"/>
    </cofactor>
    <text evidence="3 4">Binds 1 zinc ion per subunit.</text>
</comment>
<dbReference type="GO" id="GO:0008270">
    <property type="term" value="F:zinc ion binding"/>
    <property type="evidence" value="ECO:0007669"/>
    <property type="project" value="UniProtKB-UniRule"/>
</dbReference>
<gene>
    <name evidence="6" type="ORF">JTE90_016155</name>
</gene>
<dbReference type="InterPro" id="IPR024079">
    <property type="entry name" value="MetalloPept_cat_dom_sf"/>
</dbReference>
<name>A0AAV6URH5_9ARAC</name>
<feature type="non-terminal residue" evidence="6">
    <location>
        <position position="1"/>
    </location>
</feature>
<evidence type="ECO:0000256" key="2">
    <source>
        <dbReference type="ARBA" id="ARBA00025529"/>
    </source>
</evidence>
<dbReference type="EMBL" id="JAFNEN010000280">
    <property type="protein sequence ID" value="KAG8187057.1"/>
    <property type="molecule type" value="Genomic_DNA"/>
</dbReference>
<keyword evidence="3 4" id="KW-0482">Metalloprotease</keyword>
<dbReference type="EC" id="3.4.24.-" evidence="4"/>
<keyword evidence="3 4" id="KW-0378">Hydrolase</keyword>
<dbReference type="GO" id="GO:0006508">
    <property type="term" value="P:proteolysis"/>
    <property type="evidence" value="ECO:0007669"/>
    <property type="project" value="UniProtKB-KW"/>
</dbReference>
<feature type="binding site" evidence="3">
    <location>
        <position position="88"/>
    </location>
    <ligand>
        <name>Zn(2+)</name>
        <dbReference type="ChEBI" id="CHEBI:29105"/>
        <note>catalytic</note>
    </ligand>
</feature>
<evidence type="ECO:0000256" key="1">
    <source>
        <dbReference type="ARBA" id="ARBA00011245"/>
    </source>
</evidence>
<comment type="caution">
    <text evidence="3">Lacks conserved residue(s) required for the propagation of feature annotation.</text>
</comment>
<keyword evidence="3 4" id="KW-0645">Protease</keyword>
<evidence type="ECO:0000256" key="3">
    <source>
        <dbReference type="PROSITE-ProRule" id="PRU01211"/>
    </source>
</evidence>
<accession>A0AAV6URH5</accession>
<dbReference type="GO" id="GO:0004222">
    <property type="term" value="F:metalloendopeptidase activity"/>
    <property type="evidence" value="ECO:0007669"/>
    <property type="project" value="UniProtKB-UniRule"/>
</dbReference>
<evidence type="ECO:0000256" key="4">
    <source>
        <dbReference type="RuleBase" id="RU361183"/>
    </source>
</evidence>
<feature type="domain" description="Peptidase M12A" evidence="5">
    <location>
        <begin position="1"/>
        <end position="185"/>
    </location>
</feature>
<dbReference type="PANTHER" id="PTHR10127">
    <property type="entry name" value="DISCOIDIN, CUB, EGF, LAMININ , AND ZINC METALLOPROTEASE DOMAIN CONTAINING"/>
    <property type="match status" value="1"/>
</dbReference>
<keyword evidence="3 4" id="KW-0479">Metal-binding</keyword>
<evidence type="ECO:0000313" key="6">
    <source>
        <dbReference type="EMBL" id="KAG8187057.1"/>
    </source>
</evidence>